<name>A0ACC0A400_CATRO</name>
<organism evidence="1 2">
    <name type="scientific">Catharanthus roseus</name>
    <name type="common">Madagascar periwinkle</name>
    <name type="synonym">Vinca rosea</name>
    <dbReference type="NCBI Taxonomy" id="4058"/>
    <lineage>
        <taxon>Eukaryota</taxon>
        <taxon>Viridiplantae</taxon>
        <taxon>Streptophyta</taxon>
        <taxon>Embryophyta</taxon>
        <taxon>Tracheophyta</taxon>
        <taxon>Spermatophyta</taxon>
        <taxon>Magnoliopsida</taxon>
        <taxon>eudicotyledons</taxon>
        <taxon>Gunneridae</taxon>
        <taxon>Pentapetalae</taxon>
        <taxon>asterids</taxon>
        <taxon>lamiids</taxon>
        <taxon>Gentianales</taxon>
        <taxon>Apocynaceae</taxon>
        <taxon>Rauvolfioideae</taxon>
        <taxon>Vinceae</taxon>
        <taxon>Catharanthinae</taxon>
        <taxon>Catharanthus</taxon>
    </lineage>
</organism>
<evidence type="ECO:0000313" key="2">
    <source>
        <dbReference type="Proteomes" id="UP001060085"/>
    </source>
</evidence>
<gene>
    <name evidence="1" type="ORF">M9H77_31315</name>
</gene>
<accession>A0ACC0A400</accession>
<reference evidence="2" key="1">
    <citation type="journal article" date="2023" name="Nat. Plants">
        <title>Single-cell RNA sequencing provides a high-resolution roadmap for understanding the multicellular compartmentation of specialized metabolism.</title>
        <authorList>
            <person name="Sun S."/>
            <person name="Shen X."/>
            <person name="Li Y."/>
            <person name="Li Y."/>
            <person name="Wang S."/>
            <person name="Li R."/>
            <person name="Zhang H."/>
            <person name="Shen G."/>
            <person name="Guo B."/>
            <person name="Wei J."/>
            <person name="Xu J."/>
            <person name="St-Pierre B."/>
            <person name="Chen S."/>
            <person name="Sun C."/>
        </authorList>
    </citation>
    <scope>NUCLEOTIDE SEQUENCE [LARGE SCALE GENOMIC DNA]</scope>
</reference>
<proteinExistence type="predicted"/>
<sequence>MASMKETNNISESAKLGQSFPAVDINKELNPSQNKSFQLDPVSSQISIKTKAKDEERQGDNEDNSSEEASGFSVPNVIPN</sequence>
<dbReference type="Proteomes" id="UP001060085">
    <property type="component" value="Linkage Group LG07"/>
</dbReference>
<keyword evidence="2" id="KW-1185">Reference proteome</keyword>
<protein>
    <submittedName>
        <fullName evidence="1">Uncharacterized protein</fullName>
    </submittedName>
</protein>
<evidence type="ECO:0000313" key="1">
    <source>
        <dbReference type="EMBL" id="KAI5654128.1"/>
    </source>
</evidence>
<comment type="caution">
    <text evidence="1">The sequence shown here is derived from an EMBL/GenBank/DDBJ whole genome shotgun (WGS) entry which is preliminary data.</text>
</comment>
<dbReference type="EMBL" id="CM044707">
    <property type="protein sequence ID" value="KAI5654128.1"/>
    <property type="molecule type" value="Genomic_DNA"/>
</dbReference>